<evidence type="ECO:0000256" key="5">
    <source>
        <dbReference type="ARBA" id="ARBA00023136"/>
    </source>
</evidence>
<keyword evidence="9" id="KW-1185">Reference proteome</keyword>
<dbReference type="GO" id="GO:0022857">
    <property type="term" value="F:transmembrane transporter activity"/>
    <property type="evidence" value="ECO:0007669"/>
    <property type="project" value="InterPro"/>
</dbReference>
<accession>A0A1H3N7D4</accession>
<dbReference type="PANTHER" id="PTHR23513">
    <property type="entry name" value="INTEGRAL MEMBRANE EFFLUX PROTEIN-RELATED"/>
    <property type="match status" value="1"/>
</dbReference>
<dbReference type="InterPro" id="IPR011701">
    <property type="entry name" value="MFS"/>
</dbReference>
<keyword evidence="2" id="KW-1003">Cell membrane</keyword>
<sequence>MSDETRPSNRPATFSEVFGEREYRAVFAASLLSWLGDYISKAAVTVIVYQQSQSVALSAAAFAISYLPWLVGGPLLATLAERYPYRNVMVCCDLARMALIALIVIPGVPVPVMLVILFVATLANPPSQAARSALLAVILPGDKLVVGLSLNNSVSQAAQVAGYAVGAGIAAFNPRAAIVVDSCTFLASALLIWFGTKHRPPAMPEHHRSNLFRETAEGFRLVFGRPVLRGIALLVFSAMLFSIVPEGLAAAWAQEKAEGTAAGAYQALIMAANPLGFIIGGLAMARLVPPHVRRRLVRPFAVISPLILVPSLLNPSPVWVAVLAAISGFAVAGLMPVANGLFVQALPHGYRARAFGVMATGVQLMQGAAVLITGVLAEHFEIPLVVGVWSIGGVALMLFMASSWPNTHQFDVAIAEAAKSHPDAEERPPAQRGPSSPRPAHAQP</sequence>
<evidence type="ECO:0000256" key="2">
    <source>
        <dbReference type="ARBA" id="ARBA00022475"/>
    </source>
</evidence>
<dbReference type="Proteomes" id="UP000199632">
    <property type="component" value="Unassembled WGS sequence"/>
</dbReference>
<evidence type="ECO:0000313" key="9">
    <source>
        <dbReference type="Proteomes" id="UP000199632"/>
    </source>
</evidence>
<dbReference type="Pfam" id="PF07690">
    <property type="entry name" value="MFS_1"/>
    <property type="match status" value="1"/>
</dbReference>
<dbReference type="InterPro" id="IPR036259">
    <property type="entry name" value="MFS_trans_sf"/>
</dbReference>
<dbReference type="GO" id="GO:0005886">
    <property type="term" value="C:plasma membrane"/>
    <property type="evidence" value="ECO:0007669"/>
    <property type="project" value="UniProtKB-SubCell"/>
</dbReference>
<feature type="compositionally biased region" description="Basic and acidic residues" evidence="6">
    <location>
        <begin position="418"/>
        <end position="429"/>
    </location>
</feature>
<dbReference type="SUPFAM" id="SSF103473">
    <property type="entry name" value="MFS general substrate transporter"/>
    <property type="match status" value="1"/>
</dbReference>
<evidence type="ECO:0000313" key="8">
    <source>
        <dbReference type="EMBL" id="SDY84861.1"/>
    </source>
</evidence>
<name>A0A1H3N7D4_9ACTN</name>
<dbReference type="STRING" id="137265.SAMN05421684_1889"/>
<feature type="transmembrane region" description="Helical" evidence="7">
    <location>
        <begin position="296"/>
        <end position="313"/>
    </location>
</feature>
<dbReference type="CDD" id="cd06173">
    <property type="entry name" value="MFS_MefA_like"/>
    <property type="match status" value="1"/>
</dbReference>
<keyword evidence="5 7" id="KW-0472">Membrane</keyword>
<feature type="transmembrane region" description="Helical" evidence="7">
    <location>
        <begin position="319"/>
        <end position="342"/>
    </location>
</feature>
<feature type="transmembrane region" description="Helical" evidence="7">
    <location>
        <begin position="98"/>
        <end position="123"/>
    </location>
</feature>
<reference evidence="9" key="1">
    <citation type="submission" date="2016-10" db="EMBL/GenBank/DDBJ databases">
        <authorList>
            <person name="Varghese N."/>
            <person name="Submissions S."/>
        </authorList>
    </citation>
    <scope>NUCLEOTIDE SEQUENCE [LARGE SCALE GENOMIC DNA]</scope>
    <source>
        <strain evidence="9">DSM 44718</strain>
    </source>
</reference>
<feature type="region of interest" description="Disordered" evidence="6">
    <location>
        <begin position="416"/>
        <end position="444"/>
    </location>
</feature>
<organism evidence="8 9">
    <name type="scientific">Asanoa ishikariensis</name>
    <dbReference type="NCBI Taxonomy" id="137265"/>
    <lineage>
        <taxon>Bacteria</taxon>
        <taxon>Bacillati</taxon>
        <taxon>Actinomycetota</taxon>
        <taxon>Actinomycetes</taxon>
        <taxon>Micromonosporales</taxon>
        <taxon>Micromonosporaceae</taxon>
        <taxon>Asanoa</taxon>
    </lineage>
</organism>
<keyword evidence="4 7" id="KW-1133">Transmembrane helix</keyword>
<keyword evidence="3 7" id="KW-0812">Transmembrane</keyword>
<feature type="transmembrane region" description="Helical" evidence="7">
    <location>
        <begin position="227"/>
        <end position="244"/>
    </location>
</feature>
<evidence type="ECO:0000256" key="6">
    <source>
        <dbReference type="SAM" id="MobiDB-lite"/>
    </source>
</evidence>
<dbReference type="Gene3D" id="1.20.1250.20">
    <property type="entry name" value="MFS general substrate transporter like domains"/>
    <property type="match status" value="1"/>
</dbReference>
<feature type="transmembrane region" description="Helical" evidence="7">
    <location>
        <begin position="354"/>
        <end position="376"/>
    </location>
</feature>
<evidence type="ECO:0000256" key="1">
    <source>
        <dbReference type="ARBA" id="ARBA00004651"/>
    </source>
</evidence>
<gene>
    <name evidence="8" type="ORF">SAMN05421684_1889</name>
</gene>
<feature type="transmembrane region" description="Helical" evidence="7">
    <location>
        <begin position="55"/>
        <end position="77"/>
    </location>
</feature>
<feature type="transmembrane region" description="Helical" evidence="7">
    <location>
        <begin position="264"/>
        <end position="284"/>
    </location>
</feature>
<evidence type="ECO:0000256" key="4">
    <source>
        <dbReference type="ARBA" id="ARBA00022989"/>
    </source>
</evidence>
<dbReference type="PANTHER" id="PTHR23513:SF11">
    <property type="entry name" value="STAPHYLOFERRIN A TRANSPORTER"/>
    <property type="match status" value="1"/>
</dbReference>
<dbReference type="EMBL" id="FNQB01000001">
    <property type="protein sequence ID" value="SDY84861.1"/>
    <property type="molecule type" value="Genomic_DNA"/>
</dbReference>
<proteinExistence type="predicted"/>
<feature type="transmembrane region" description="Helical" evidence="7">
    <location>
        <begin position="382"/>
        <end position="401"/>
    </location>
</feature>
<dbReference type="AlphaFoldDB" id="A0A1H3N7D4"/>
<comment type="subcellular location">
    <subcellularLocation>
        <location evidence="1">Cell membrane</location>
        <topology evidence="1">Multi-pass membrane protein</topology>
    </subcellularLocation>
</comment>
<protein>
    <submittedName>
        <fullName evidence="8">Predicted arabinose efflux permease, MFS family</fullName>
    </submittedName>
</protein>
<evidence type="ECO:0000256" key="3">
    <source>
        <dbReference type="ARBA" id="ARBA00022692"/>
    </source>
</evidence>
<evidence type="ECO:0000256" key="7">
    <source>
        <dbReference type="SAM" id="Phobius"/>
    </source>
</evidence>